<sequence length="51" mass="5679">MKNSLFGSLILVGLSTYLILKLSKKAGSDKYKLKPKNKWNALSEGHDPTDE</sequence>
<dbReference type="EMBL" id="CAFBQQ010000005">
    <property type="protein sequence ID" value="CAB5058579.1"/>
    <property type="molecule type" value="Genomic_DNA"/>
</dbReference>
<accession>A0A6J7TX47</accession>
<keyword evidence="1" id="KW-0472">Membrane</keyword>
<reference evidence="3" key="1">
    <citation type="submission" date="2020-05" db="EMBL/GenBank/DDBJ databases">
        <authorList>
            <person name="Chiriac C."/>
            <person name="Salcher M."/>
            <person name="Ghai R."/>
            <person name="Kavagutti S V."/>
        </authorList>
    </citation>
    <scope>NUCLEOTIDE SEQUENCE</scope>
</reference>
<dbReference type="EMBL" id="CAEZXQ010000005">
    <property type="protein sequence ID" value="CAB4685187.1"/>
    <property type="molecule type" value="Genomic_DNA"/>
</dbReference>
<evidence type="ECO:0000313" key="3">
    <source>
        <dbReference type="EMBL" id="CAB5058579.1"/>
    </source>
</evidence>
<dbReference type="AlphaFoldDB" id="A0A6J7TX47"/>
<proteinExistence type="predicted"/>
<gene>
    <name evidence="2" type="ORF">UFOPK2576_00100</name>
    <name evidence="3" type="ORF">UFOPK4358_00105</name>
</gene>
<evidence type="ECO:0000313" key="2">
    <source>
        <dbReference type="EMBL" id="CAB4685187.1"/>
    </source>
</evidence>
<protein>
    <submittedName>
        <fullName evidence="3">Unannotated protein</fullName>
    </submittedName>
</protein>
<name>A0A6J7TX47_9ZZZZ</name>
<keyword evidence="1" id="KW-0812">Transmembrane</keyword>
<feature type="transmembrane region" description="Helical" evidence="1">
    <location>
        <begin position="6"/>
        <end position="23"/>
    </location>
</feature>
<organism evidence="3">
    <name type="scientific">freshwater metagenome</name>
    <dbReference type="NCBI Taxonomy" id="449393"/>
    <lineage>
        <taxon>unclassified sequences</taxon>
        <taxon>metagenomes</taxon>
        <taxon>ecological metagenomes</taxon>
    </lineage>
</organism>
<evidence type="ECO:0000256" key="1">
    <source>
        <dbReference type="SAM" id="Phobius"/>
    </source>
</evidence>
<keyword evidence="1" id="KW-1133">Transmembrane helix</keyword>